<dbReference type="Pfam" id="PF12697">
    <property type="entry name" value="Abhydrolase_6"/>
    <property type="match status" value="1"/>
</dbReference>
<comment type="caution">
    <text evidence="3">The sequence shown here is derived from an EMBL/GenBank/DDBJ whole genome shotgun (WGS) entry which is preliminary data.</text>
</comment>
<evidence type="ECO:0000313" key="3">
    <source>
        <dbReference type="EMBL" id="KQB42736.1"/>
    </source>
</evidence>
<dbReference type="PANTHER" id="PTHR37017">
    <property type="entry name" value="AB HYDROLASE-1 DOMAIN-CONTAINING PROTEIN-RELATED"/>
    <property type="match status" value="1"/>
</dbReference>
<evidence type="ECO:0000259" key="2">
    <source>
        <dbReference type="Pfam" id="PF12697"/>
    </source>
</evidence>
<organism evidence="3 4">
    <name type="scientific">Flavobacterium aquidurense</name>
    <dbReference type="NCBI Taxonomy" id="362413"/>
    <lineage>
        <taxon>Bacteria</taxon>
        <taxon>Pseudomonadati</taxon>
        <taxon>Bacteroidota</taxon>
        <taxon>Flavobacteriia</taxon>
        <taxon>Flavobacteriales</taxon>
        <taxon>Flavobacteriaceae</taxon>
        <taxon>Flavobacterium</taxon>
    </lineage>
</organism>
<keyword evidence="1" id="KW-0732">Signal</keyword>
<protein>
    <submittedName>
        <fullName evidence="3">Signal peptide protein</fullName>
    </submittedName>
</protein>
<sequence>MKTIKILAFALLVSFSTTKMYSQEASSTKPTIIFVHGIWADGSSFTNQIVALQAKGYPVISVQNPITSLADDVAATKRAIAQAKGNVILVGHSWGGFVITQAGNDPKVKGLVFVAALVPDLGETLPSLSAQGPAVTLSNYLEPVDGFIYLSKEGVKTVFAQDLKEKDQNLIHATQTPAAQGVFADKSGEPAWKTKPSWYILAKSDKAISPELERFMAKRAHSKTTEIEASHVVMLSHPTEVLRIIEEAATAKK</sequence>
<dbReference type="Gene3D" id="3.40.50.1820">
    <property type="entry name" value="alpha/beta hydrolase"/>
    <property type="match status" value="1"/>
</dbReference>
<evidence type="ECO:0000313" key="4">
    <source>
        <dbReference type="Proteomes" id="UP000050443"/>
    </source>
</evidence>
<gene>
    <name evidence="3" type="ORF">RC62_3743</name>
</gene>
<dbReference type="AlphaFoldDB" id="A0A0Q0X2V8"/>
<reference evidence="3 4" key="1">
    <citation type="submission" date="2014-09" db="EMBL/GenBank/DDBJ databases">
        <title>Genome sequence of Flavobacterium aquidurense RC62.</title>
        <authorList>
            <person name="Kim J.F."/>
            <person name="Kwak M.-J."/>
        </authorList>
    </citation>
    <scope>NUCLEOTIDE SEQUENCE [LARGE SCALE GENOMIC DNA]</scope>
    <source>
        <strain evidence="3 4">RC62</strain>
    </source>
</reference>
<dbReference type="OrthoDB" id="9112061at2"/>
<proteinExistence type="predicted"/>
<evidence type="ECO:0000256" key="1">
    <source>
        <dbReference type="SAM" id="SignalP"/>
    </source>
</evidence>
<accession>A0A0Q0X2V8</accession>
<dbReference type="InterPro" id="IPR029058">
    <property type="entry name" value="AB_hydrolase_fold"/>
</dbReference>
<dbReference type="Proteomes" id="UP000050443">
    <property type="component" value="Unassembled WGS sequence"/>
</dbReference>
<feature type="signal peptide" evidence="1">
    <location>
        <begin position="1"/>
        <end position="21"/>
    </location>
</feature>
<dbReference type="RefSeq" id="WP_082421211.1">
    <property type="nucleotide sequence ID" value="NZ_JRLF01000006.1"/>
</dbReference>
<name>A0A0Q0X2V8_9FLAO</name>
<dbReference type="STRING" id="362413.RC62_3743"/>
<dbReference type="EMBL" id="JRLF01000006">
    <property type="protein sequence ID" value="KQB42736.1"/>
    <property type="molecule type" value="Genomic_DNA"/>
</dbReference>
<dbReference type="InterPro" id="IPR052897">
    <property type="entry name" value="Sec-Metab_Biosynth_Hydrolase"/>
</dbReference>
<dbReference type="InterPro" id="IPR000073">
    <property type="entry name" value="AB_hydrolase_1"/>
</dbReference>
<feature type="domain" description="AB hydrolase-1" evidence="2">
    <location>
        <begin position="32"/>
        <end position="242"/>
    </location>
</feature>
<dbReference type="PATRIC" id="fig|362413.3.peg.3668"/>
<dbReference type="PANTHER" id="PTHR37017:SF11">
    <property type="entry name" value="ESTERASE_LIPASE_THIOESTERASE DOMAIN-CONTAINING PROTEIN"/>
    <property type="match status" value="1"/>
</dbReference>
<feature type="chain" id="PRO_5006186191" evidence="1">
    <location>
        <begin position="22"/>
        <end position="253"/>
    </location>
</feature>
<dbReference type="SUPFAM" id="SSF53474">
    <property type="entry name" value="alpha/beta-Hydrolases"/>
    <property type="match status" value="1"/>
</dbReference>